<dbReference type="GeneTree" id="ENSGT00390000014633"/>
<evidence type="ECO:0000256" key="7">
    <source>
        <dbReference type="ARBA" id="ARBA00022989"/>
    </source>
</evidence>
<dbReference type="Gene3D" id="3.40.630.10">
    <property type="entry name" value="Zn peptidases"/>
    <property type="match status" value="1"/>
</dbReference>
<comment type="similarity">
    <text evidence="2">Belongs to the nicastrin family.</text>
</comment>
<accession>A0A8C5ACG5</accession>
<feature type="domain" description="Nicastrin small lobe" evidence="11">
    <location>
        <begin position="38"/>
        <end position="212"/>
    </location>
</feature>
<keyword evidence="4 10" id="KW-0812">Transmembrane</keyword>
<keyword evidence="8 10" id="KW-0472">Membrane</keyword>
<dbReference type="Ensembl" id="ENSGMOT00000077452.1">
    <property type="protein sequence ID" value="ENSGMOP00000028838.1"/>
    <property type="gene ID" value="ENSGMOG00000018566.2"/>
</dbReference>
<dbReference type="GO" id="GO:0005886">
    <property type="term" value="C:plasma membrane"/>
    <property type="evidence" value="ECO:0007669"/>
    <property type="project" value="TreeGrafter"/>
</dbReference>
<dbReference type="InterPro" id="IPR008710">
    <property type="entry name" value="Nicastrin"/>
</dbReference>
<dbReference type="SUPFAM" id="SSF53187">
    <property type="entry name" value="Zn-dependent exopeptidases"/>
    <property type="match status" value="1"/>
</dbReference>
<evidence type="ECO:0000256" key="9">
    <source>
        <dbReference type="ARBA" id="ARBA00023180"/>
    </source>
</evidence>
<evidence type="ECO:0000313" key="13">
    <source>
        <dbReference type="Proteomes" id="UP000694546"/>
    </source>
</evidence>
<dbReference type="InterPro" id="IPR041084">
    <property type="entry name" value="Ncstrn_small"/>
</dbReference>
<dbReference type="PANTHER" id="PTHR21092:SF0">
    <property type="entry name" value="NICASTRIN"/>
    <property type="match status" value="1"/>
</dbReference>
<reference evidence="12" key="2">
    <citation type="submission" date="2025-09" db="UniProtKB">
        <authorList>
            <consortium name="Ensembl"/>
        </authorList>
    </citation>
    <scope>IDENTIFICATION</scope>
</reference>
<keyword evidence="5" id="KW-0732">Signal</keyword>
<evidence type="ECO:0000256" key="2">
    <source>
        <dbReference type="ARBA" id="ARBA00007717"/>
    </source>
</evidence>
<dbReference type="CDD" id="cd03881">
    <property type="entry name" value="M28_Nicastrin"/>
    <property type="match status" value="1"/>
</dbReference>
<dbReference type="Pfam" id="PF18266">
    <property type="entry name" value="Ncstrn_small"/>
    <property type="match status" value="1"/>
</dbReference>
<dbReference type="GO" id="GO:0016485">
    <property type="term" value="P:protein processing"/>
    <property type="evidence" value="ECO:0007669"/>
    <property type="project" value="InterPro"/>
</dbReference>
<comment type="subcellular location">
    <subcellularLocation>
        <location evidence="1">Membrane</location>
        <topology evidence="1">Single-pass type I membrane protein</topology>
    </subcellularLocation>
</comment>
<dbReference type="AlphaFoldDB" id="A0A8C5ACG5"/>
<dbReference type="GO" id="GO:0007220">
    <property type="term" value="P:Notch receptor processing"/>
    <property type="evidence" value="ECO:0007669"/>
    <property type="project" value="TreeGrafter"/>
</dbReference>
<evidence type="ECO:0000313" key="12">
    <source>
        <dbReference type="Ensembl" id="ENSGMOP00000028838.1"/>
    </source>
</evidence>
<reference evidence="12" key="1">
    <citation type="submission" date="2025-08" db="UniProtKB">
        <authorList>
            <consortium name="Ensembl"/>
        </authorList>
    </citation>
    <scope>IDENTIFICATION</scope>
</reference>
<gene>
    <name evidence="12" type="primary">ncstn</name>
</gene>
<dbReference type="Proteomes" id="UP000694546">
    <property type="component" value="Chromosome 8"/>
</dbReference>
<dbReference type="Pfam" id="PF05450">
    <property type="entry name" value="Nicastrin"/>
    <property type="match status" value="1"/>
</dbReference>
<protein>
    <recommendedName>
        <fullName evidence="3">Nicastrin</fullName>
    </recommendedName>
</protein>
<evidence type="ECO:0000256" key="4">
    <source>
        <dbReference type="ARBA" id="ARBA00022692"/>
    </source>
</evidence>
<proteinExistence type="inferred from homology"/>
<keyword evidence="7 10" id="KW-1133">Transmembrane helix</keyword>
<evidence type="ECO:0000256" key="5">
    <source>
        <dbReference type="ARBA" id="ARBA00022729"/>
    </source>
</evidence>
<keyword evidence="9" id="KW-0325">Glycoprotein</keyword>
<feature type="transmembrane region" description="Helical" evidence="10">
    <location>
        <begin position="637"/>
        <end position="659"/>
    </location>
</feature>
<evidence type="ECO:0000256" key="6">
    <source>
        <dbReference type="ARBA" id="ARBA00022976"/>
    </source>
</evidence>
<evidence type="ECO:0000256" key="3">
    <source>
        <dbReference type="ARBA" id="ARBA00015303"/>
    </source>
</evidence>
<evidence type="ECO:0000256" key="8">
    <source>
        <dbReference type="ARBA" id="ARBA00023136"/>
    </source>
</evidence>
<keyword evidence="6" id="KW-0914">Notch signaling pathway</keyword>
<evidence type="ECO:0000256" key="10">
    <source>
        <dbReference type="SAM" id="Phobius"/>
    </source>
</evidence>
<keyword evidence="13" id="KW-1185">Reference proteome</keyword>
<evidence type="ECO:0000259" key="11">
    <source>
        <dbReference type="Pfam" id="PF18266"/>
    </source>
</evidence>
<name>A0A8C5ACG5_GADMO</name>
<sequence>MDFLLLVISTSPRSRSHRLKACNSVEQKIYINLNDTVPCVRLLNATHQIGCQSSLGGDVGVIHFLESEQNLEYVLTTGNNPPYMVILESHLFNRDVMMKLKNGSSRIAGVAVIKPNSNPVGAFSPHTTCPNENTGVYSESYDPALAHCNGTMWNPNGNGLSYEEFSFPIFSLKDDNGTEVIRQCYMDHNRAVNGSVPVYPLCAMELSSHMSAVTDTVTCMRRSDTSGLSLNPEQVCDPLGNYNVWGATKGLNNSASGHSENETVVIAAARLDSRAFFHGISLGADSGTSGFITLLAAAGALANVTREAPPPRTILYAFFQGESFDYIGSSRMVYDMQGDKFPIDLDNIHSLVEIGQVGLHASEGLWVHTDPVSRRNVKNLTDIFRSVATSLNISLGEPDVSQPLPPASFQRFLRAQPIPGVVLTDHRTSFTNSFFESMYDNAEYLNLTFPAGLTPEEQFNYVTDTAKILRVYLVFLLCVRLCQWFQDVGNNKLCTLSCNKKSDLYSFAFYRFPLSAGAFPPEHYVGVNFNSNSSTKLVSYVFINLTGTAVNVSRENCSSSGKFEDMNSYTWVRGVTPPNATEPAGYCVRSTTRLARAESPAFLLGEFNSSTYSTWSESRWKKINARIFLVAGHDLEMLTLGVGLAVLLVSLLITFFVNAKADFLFSSGREPANATY</sequence>
<dbReference type="GO" id="GO:0007219">
    <property type="term" value="P:Notch signaling pathway"/>
    <property type="evidence" value="ECO:0007669"/>
    <property type="project" value="UniProtKB-KW"/>
</dbReference>
<dbReference type="PANTHER" id="PTHR21092">
    <property type="entry name" value="NICASTRIN"/>
    <property type="match status" value="1"/>
</dbReference>
<organism evidence="12 13">
    <name type="scientific">Gadus morhua</name>
    <name type="common">Atlantic cod</name>
    <dbReference type="NCBI Taxonomy" id="8049"/>
    <lineage>
        <taxon>Eukaryota</taxon>
        <taxon>Metazoa</taxon>
        <taxon>Chordata</taxon>
        <taxon>Craniata</taxon>
        <taxon>Vertebrata</taxon>
        <taxon>Euteleostomi</taxon>
        <taxon>Actinopterygii</taxon>
        <taxon>Neopterygii</taxon>
        <taxon>Teleostei</taxon>
        <taxon>Neoteleostei</taxon>
        <taxon>Acanthomorphata</taxon>
        <taxon>Zeiogadaria</taxon>
        <taxon>Gadariae</taxon>
        <taxon>Gadiformes</taxon>
        <taxon>Gadoidei</taxon>
        <taxon>Gadidae</taxon>
        <taxon>Gadus</taxon>
    </lineage>
</organism>
<evidence type="ECO:0000256" key="1">
    <source>
        <dbReference type="ARBA" id="ARBA00004479"/>
    </source>
</evidence>